<dbReference type="Gene3D" id="2.20.230.10">
    <property type="entry name" value="Resuscitation-promoting factor rpfb"/>
    <property type="match status" value="1"/>
</dbReference>
<organism evidence="5 6">
    <name type="scientific">Brockia lithotrophica</name>
    <dbReference type="NCBI Taxonomy" id="933949"/>
    <lineage>
        <taxon>Bacteria</taxon>
        <taxon>Bacillati</taxon>
        <taxon>Bacillota</taxon>
        <taxon>Bacilli</taxon>
        <taxon>Bacillales</taxon>
        <taxon>Bacillales Family X. Incertae Sedis</taxon>
        <taxon>Brockia</taxon>
    </lineage>
</organism>
<dbReference type="PANTHER" id="PTHR39160:SF4">
    <property type="entry name" value="RESUSCITATION-PROMOTING FACTOR RPFB"/>
    <property type="match status" value="1"/>
</dbReference>
<feature type="chain" id="PRO_5025009932" evidence="3">
    <location>
        <begin position="33"/>
        <end position="371"/>
    </location>
</feature>
<dbReference type="Proteomes" id="UP000267019">
    <property type="component" value="Unassembled WGS sequence"/>
</dbReference>
<dbReference type="InterPro" id="IPR010611">
    <property type="entry name" value="3D_dom"/>
</dbReference>
<dbReference type="AlphaFoldDB" id="A0A660KZ57"/>
<dbReference type="GO" id="GO:0004553">
    <property type="term" value="F:hydrolase activity, hydrolyzing O-glycosyl compounds"/>
    <property type="evidence" value="ECO:0007669"/>
    <property type="project" value="InterPro"/>
</dbReference>
<proteinExistence type="predicted"/>
<dbReference type="GO" id="GO:0019867">
    <property type="term" value="C:outer membrane"/>
    <property type="evidence" value="ECO:0007669"/>
    <property type="project" value="InterPro"/>
</dbReference>
<dbReference type="Gene3D" id="2.40.40.10">
    <property type="entry name" value="RlpA-like domain"/>
    <property type="match status" value="1"/>
</dbReference>
<reference evidence="5 6" key="1">
    <citation type="submission" date="2018-10" db="EMBL/GenBank/DDBJ databases">
        <title>Genomic Encyclopedia of Type Strains, Phase IV (KMG-IV): sequencing the most valuable type-strain genomes for metagenomic binning, comparative biology and taxonomic classification.</title>
        <authorList>
            <person name="Goeker M."/>
        </authorList>
    </citation>
    <scope>NUCLEOTIDE SEQUENCE [LARGE SCALE GENOMIC DNA]</scope>
    <source>
        <strain evidence="5 6">DSM 22653</strain>
    </source>
</reference>
<dbReference type="EMBL" id="RBIJ01000002">
    <property type="protein sequence ID" value="RKQ85644.1"/>
    <property type="molecule type" value="Genomic_DNA"/>
</dbReference>
<evidence type="ECO:0000313" key="6">
    <source>
        <dbReference type="Proteomes" id="UP000267019"/>
    </source>
</evidence>
<dbReference type="RefSeq" id="WP_121444297.1">
    <property type="nucleotide sequence ID" value="NZ_RBIJ01000002.1"/>
</dbReference>
<dbReference type="InterPro" id="IPR051933">
    <property type="entry name" value="Resuscitation_pf_RpfB"/>
</dbReference>
<dbReference type="InterPro" id="IPR007137">
    <property type="entry name" value="DUF348"/>
</dbReference>
<comment type="caution">
    <text evidence="5">The sequence shown here is derived from an EMBL/GenBank/DDBJ whole genome shotgun (WGS) entry which is preliminary data.</text>
</comment>
<gene>
    <name evidence="5" type="ORF">C7438_1049</name>
</gene>
<dbReference type="InterPro" id="IPR036908">
    <property type="entry name" value="RlpA-like_sf"/>
</dbReference>
<dbReference type="CDD" id="cd14667">
    <property type="entry name" value="3D_containing_proteins"/>
    <property type="match status" value="1"/>
</dbReference>
<keyword evidence="1 3" id="KW-0732">Signal</keyword>
<evidence type="ECO:0000313" key="5">
    <source>
        <dbReference type="EMBL" id="RKQ85644.1"/>
    </source>
</evidence>
<dbReference type="OrthoDB" id="9798935at2"/>
<dbReference type="Pfam" id="PF07501">
    <property type="entry name" value="G5"/>
    <property type="match status" value="1"/>
</dbReference>
<sequence length="371" mass="40153">MEGYRGGSSTAWKRLGFLALSVSMTVSTTVHAQAYRPKTVGLWVDGKAYVVNTRAPTVAELLKERGITLYPGDRVSPEPEEPLSDGQLVHVFRNKAVYVRFGEDGEPTVLHTTAERVGEALAGWGISLREGDRVDPGPDVRLVDGETLTLVLQAEGYRLERRPIPPATEKVEDPNLLKGTSKVVREGREGEEVLLYRVVYENGAPKEQILVDRRVEREALSAVVHVGTKEPPKPVPLSTAAPARPPEGEAGDGYVRVAGKTYAVQKVLRGVTLVAYTAGPESTGKTPGDAGYGRTALGYPAQEGRTIAVDPSVIPLRSWVYIEGYGLYRAEDVGGGIRGNMIDVYFADLASALRFGRKTGVTVYVLGPEVR</sequence>
<dbReference type="InterPro" id="IPR011098">
    <property type="entry name" value="G5_dom"/>
</dbReference>
<protein>
    <submittedName>
        <fullName evidence="5">Uncharacterized protein YabE (DUF348 family)</fullName>
    </submittedName>
</protein>
<dbReference type="SUPFAM" id="SSF50685">
    <property type="entry name" value="Barwin-like endoglucanases"/>
    <property type="match status" value="1"/>
</dbReference>
<keyword evidence="6" id="KW-1185">Reference proteome</keyword>
<evidence type="ECO:0000259" key="4">
    <source>
        <dbReference type="PROSITE" id="PS51109"/>
    </source>
</evidence>
<dbReference type="PROSITE" id="PS51109">
    <property type="entry name" value="G5"/>
    <property type="match status" value="1"/>
</dbReference>
<evidence type="ECO:0000256" key="1">
    <source>
        <dbReference type="ARBA" id="ARBA00022729"/>
    </source>
</evidence>
<name>A0A660KZ57_9BACL</name>
<evidence type="ECO:0000256" key="2">
    <source>
        <dbReference type="SAM" id="MobiDB-lite"/>
    </source>
</evidence>
<dbReference type="Pfam" id="PF06725">
    <property type="entry name" value="3D"/>
    <property type="match status" value="1"/>
</dbReference>
<feature type="region of interest" description="Disordered" evidence="2">
    <location>
        <begin position="230"/>
        <end position="252"/>
    </location>
</feature>
<dbReference type="Pfam" id="PF03990">
    <property type="entry name" value="DUF348"/>
    <property type="match status" value="2"/>
</dbReference>
<accession>A0A660KZ57</accession>
<evidence type="ECO:0000256" key="3">
    <source>
        <dbReference type="SAM" id="SignalP"/>
    </source>
</evidence>
<feature type="signal peptide" evidence="3">
    <location>
        <begin position="1"/>
        <end position="32"/>
    </location>
</feature>
<feature type="domain" description="G5" evidence="4">
    <location>
        <begin position="148"/>
        <end position="230"/>
    </location>
</feature>
<dbReference type="PANTHER" id="PTHR39160">
    <property type="entry name" value="CELL WALL-BINDING PROTEIN YOCH"/>
    <property type="match status" value="1"/>
</dbReference>
<dbReference type="InterPro" id="IPR059180">
    <property type="entry name" value="3D_YorM"/>
</dbReference>
<dbReference type="GO" id="GO:0009254">
    <property type="term" value="P:peptidoglycan turnover"/>
    <property type="evidence" value="ECO:0007669"/>
    <property type="project" value="InterPro"/>
</dbReference>
<dbReference type="SMART" id="SM01208">
    <property type="entry name" value="G5"/>
    <property type="match status" value="1"/>
</dbReference>